<dbReference type="InterPro" id="IPR013083">
    <property type="entry name" value="Znf_RING/FYVE/PHD"/>
</dbReference>
<protein>
    <recommendedName>
        <fullName evidence="2">RING-type domain-containing protein</fullName>
    </recommendedName>
</protein>
<organism evidence="3 4">
    <name type="scientific">Trichoderma gamsii</name>
    <dbReference type="NCBI Taxonomy" id="398673"/>
    <lineage>
        <taxon>Eukaryota</taxon>
        <taxon>Fungi</taxon>
        <taxon>Dikarya</taxon>
        <taxon>Ascomycota</taxon>
        <taxon>Pezizomycotina</taxon>
        <taxon>Sordariomycetes</taxon>
        <taxon>Hypocreomycetidae</taxon>
        <taxon>Hypocreales</taxon>
        <taxon>Hypocreaceae</taxon>
        <taxon>Trichoderma</taxon>
    </lineage>
</organism>
<dbReference type="AlphaFoldDB" id="A0A2P4Z780"/>
<dbReference type="STRING" id="398673.A0A2P4Z780"/>
<keyword evidence="4" id="KW-1185">Reference proteome</keyword>
<proteinExistence type="predicted"/>
<evidence type="ECO:0000259" key="2">
    <source>
        <dbReference type="PROSITE" id="PS50089"/>
    </source>
</evidence>
<evidence type="ECO:0000313" key="4">
    <source>
        <dbReference type="Proteomes" id="UP000054821"/>
    </source>
</evidence>
<name>A0A2P4Z780_9HYPO</name>
<dbReference type="SUPFAM" id="SSF57850">
    <property type="entry name" value="RING/U-box"/>
    <property type="match status" value="1"/>
</dbReference>
<dbReference type="EMBL" id="JPDN02000081">
    <property type="protein sequence ID" value="PON20151.1"/>
    <property type="molecule type" value="Genomic_DNA"/>
</dbReference>
<dbReference type="Proteomes" id="UP000054821">
    <property type="component" value="Unassembled WGS sequence"/>
</dbReference>
<keyword evidence="1" id="KW-0862">Zinc</keyword>
<dbReference type="InterPro" id="IPR001841">
    <property type="entry name" value="Znf_RING"/>
</dbReference>
<evidence type="ECO:0000313" key="3">
    <source>
        <dbReference type="EMBL" id="PON20151.1"/>
    </source>
</evidence>
<dbReference type="Gene3D" id="3.30.40.10">
    <property type="entry name" value="Zinc/RING finger domain, C3HC4 (zinc finger)"/>
    <property type="match status" value="1"/>
</dbReference>
<dbReference type="GeneID" id="29990827"/>
<dbReference type="PROSITE" id="PS50089">
    <property type="entry name" value="ZF_RING_2"/>
    <property type="match status" value="1"/>
</dbReference>
<feature type="domain" description="RING-type" evidence="2">
    <location>
        <begin position="5"/>
        <end position="58"/>
    </location>
</feature>
<sequence>MAKDCSVCAETKSSTQFPTSQISRKCTHTPTTCLPCITLAIKTELSSKPWEQIGCPECGIALEHQDVQKYADLETREMYDRLMVLQQLEGIYLRKDCFSFYVNANDWNEEAFFAVMHILHAQTRRFPQGDFRNVHDLSDFEFNDLYLDAMSGSFEFVDDRVTKTSIPQSLIDQQTSPNFLQPQIYNVQSSSWTPFNNEVRTLRRGDVLKIASWNLFFSVPATVARASAAIAYLRTMLGPEPHNLGVLFQELRQESLEVILENKWTQQNFVLSEYRATIVRWCRQ</sequence>
<dbReference type="RefSeq" id="XP_024404312.1">
    <property type="nucleotide sequence ID" value="XM_024550943.1"/>
</dbReference>
<keyword evidence="1" id="KW-0863">Zinc-finger</keyword>
<dbReference type="GO" id="GO:0008270">
    <property type="term" value="F:zinc ion binding"/>
    <property type="evidence" value="ECO:0007669"/>
    <property type="project" value="UniProtKB-KW"/>
</dbReference>
<accession>A0A2P4Z780</accession>
<evidence type="ECO:0000256" key="1">
    <source>
        <dbReference type="PROSITE-ProRule" id="PRU00175"/>
    </source>
</evidence>
<comment type="caution">
    <text evidence="3">The sequence shown here is derived from an EMBL/GenBank/DDBJ whole genome shotgun (WGS) entry which is preliminary data.</text>
</comment>
<reference evidence="3 4" key="1">
    <citation type="journal article" date="2016" name="Genome Announc.">
        <title>Draft Whole-Genome Sequence of Trichoderma gamsii T6085, a Promising Biocontrol Agent of Fusarium Head Blight on Wheat.</title>
        <authorList>
            <person name="Baroncelli R."/>
            <person name="Zapparata A."/>
            <person name="Piaggeschi G."/>
            <person name="Sarrocco S."/>
            <person name="Vannacci G."/>
        </authorList>
    </citation>
    <scope>NUCLEOTIDE SEQUENCE [LARGE SCALE GENOMIC DNA]</scope>
    <source>
        <strain evidence="3 4">T6085</strain>
    </source>
</reference>
<keyword evidence="1" id="KW-0479">Metal-binding</keyword>
<gene>
    <name evidence="3" type="ORF">TGAM01_v210973</name>
</gene>